<dbReference type="InterPro" id="IPR016197">
    <property type="entry name" value="Chromo-like_dom_sf"/>
</dbReference>
<evidence type="ECO:0000313" key="3">
    <source>
        <dbReference type="EMBL" id="ELR24709.1"/>
    </source>
</evidence>
<feature type="region of interest" description="Disordered" evidence="1">
    <location>
        <begin position="61"/>
        <end position="83"/>
    </location>
</feature>
<feature type="domain" description="Chromo" evidence="2">
    <location>
        <begin position="88"/>
        <end position="152"/>
    </location>
</feature>
<dbReference type="SMART" id="SM00298">
    <property type="entry name" value="CHROMO"/>
    <property type="match status" value="1"/>
</dbReference>
<feature type="compositionally biased region" description="Low complexity" evidence="1">
    <location>
        <begin position="444"/>
        <end position="457"/>
    </location>
</feature>
<feature type="compositionally biased region" description="Basic and acidic residues" evidence="1">
    <location>
        <begin position="317"/>
        <end position="326"/>
    </location>
</feature>
<feature type="region of interest" description="Disordered" evidence="1">
    <location>
        <begin position="245"/>
        <end position="369"/>
    </location>
</feature>
<protein>
    <submittedName>
        <fullName evidence="3">'chromo' (CHRromatin Organization MOdifier) domain containing protein</fullName>
    </submittedName>
</protein>
<evidence type="ECO:0000256" key="1">
    <source>
        <dbReference type="SAM" id="MobiDB-lite"/>
    </source>
</evidence>
<dbReference type="VEuPathDB" id="AmoebaDB:ACA1_173370"/>
<dbReference type="Gene3D" id="2.40.50.40">
    <property type="match status" value="1"/>
</dbReference>
<dbReference type="PANTHER" id="PTHR33137">
    <property type="entry name" value="MEDIATOR OF RNA POLYMERASE II TRANSCRIPTION SUBUNIT 15A-RELATED"/>
    <property type="match status" value="1"/>
</dbReference>
<dbReference type="InterPro" id="IPR044661">
    <property type="entry name" value="MED15a/b/c-like"/>
</dbReference>
<dbReference type="InterPro" id="IPR000953">
    <property type="entry name" value="Chromo/chromo_shadow_dom"/>
</dbReference>
<feature type="compositionally biased region" description="Low complexity" evidence="1">
    <location>
        <begin position="609"/>
        <end position="621"/>
    </location>
</feature>
<dbReference type="KEGG" id="acan:ACA1_173370"/>
<dbReference type="InterPro" id="IPR023780">
    <property type="entry name" value="Chromo_domain"/>
</dbReference>
<accession>L8HGN8</accession>
<feature type="region of interest" description="Disordered" evidence="1">
    <location>
        <begin position="444"/>
        <end position="463"/>
    </location>
</feature>
<dbReference type="RefSeq" id="XP_004356609.1">
    <property type="nucleotide sequence ID" value="XM_004356556.1"/>
</dbReference>
<dbReference type="SUPFAM" id="SSF54160">
    <property type="entry name" value="Chromo domain-like"/>
    <property type="match status" value="1"/>
</dbReference>
<evidence type="ECO:0000313" key="4">
    <source>
        <dbReference type="Proteomes" id="UP000011083"/>
    </source>
</evidence>
<name>L8HGN8_ACACF</name>
<feature type="compositionally biased region" description="Polar residues" evidence="1">
    <location>
        <begin position="252"/>
        <end position="262"/>
    </location>
</feature>
<dbReference type="GeneID" id="14925734"/>
<dbReference type="CDD" id="cd00024">
    <property type="entry name" value="CD_CSD"/>
    <property type="match status" value="1"/>
</dbReference>
<reference evidence="3 4" key="1">
    <citation type="journal article" date="2013" name="Genome Biol.">
        <title>Genome of Acanthamoeba castellanii highlights extensive lateral gene transfer and early evolution of tyrosine kinase signaling.</title>
        <authorList>
            <person name="Clarke M."/>
            <person name="Lohan A.J."/>
            <person name="Liu B."/>
            <person name="Lagkouvardos I."/>
            <person name="Roy S."/>
            <person name="Zafar N."/>
            <person name="Bertelli C."/>
            <person name="Schilde C."/>
            <person name="Kianianmomeni A."/>
            <person name="Burglin T.R."/>
            <person name="Frech C."/>
            <person name="Turcotte B."/>
            <person name="Kopec K.O."/>
            <person name="Synnott J.M."/>
            <person name="Choo C."/>
            <person name="Paponov I."/>
            <person name="Finkler A."/>
            <person name="Soon Heng Tan C."/>
            <person name="Hutchins A.P."/>
            <person name="Weinmeier T."/>
            <person name="Rattei T."/>
            <person name="Chu J.S."/>
            <person name="Gimenez G."/>
            <person name="Irimia M."/>
            <person name="Rigden D.J."/>
            <person name="Fitzpatrick D.A."/>
            <person name="Lorenzo-Morales J."/>
            <person name="Bateman A."/>
            <person name="Chiu C.H."/>
            <person name="Tang P."/>
            <person name="Hegemann P."/>
            <person name="Fromm H."/>
            <person name="Raoult D."/>
            <person name="Greub G."/>
            <person name="Miranda-Saavedra D."/>
            <person name="Chen N."/>
            <person name="Nash P."/>
            <person name="Ginger M.L."/>
            <person name="Horn M."/>
            <person name="Schaap P."/>
            <person name="Caler L."/>
            <person name="Loftus B."/>
        </authorList>
    </citation>
    <scope>NUCLEOTIDE SEQUENCE [LARGE SCALE GENOMIC DNA]</scope>
    <source>
        <strain evidence="3 4">Neff</strain>
    </source>
</reference>
<feature type="compositionally biased region" description="Acidic residues" evidence="1">
    <location>
        <begin position="271"/>
        <end position="289"/>
    </location>
</feature>
<dbReference type="PANTHER" id="PTHR33137:SF4">
    <property type="entry name" value="MEDIATOR OF RNA POLYMERASE II TRANSCRIPTION SUBUNIT 15A-RELATED"/>
    <property type="match status" value="1"/>
</dbReference>
<organism evidence="3 4">
    <name type="scientific">Acanthamoeba castellanii (strain ATCC 30010 / Neff)</name>
    <dbReference type="NCBI Taxonomy" id="1257118"/>
    <lineage>
        <taxon>Eukaryota</taxon>
        <taxon>Amoebozoa</taxon>
        <taxon>Discosea</taxon>
        <taxon>Longamoebia</taxon>
        <taxon>Centramoebida</taxon>
        <taxon>Acanthamoebidae</taxon>
        <taxon>Acanthamoeba</taxon>
    </lineage>
</organism>
<feature type="compositionally biased region" description="Polar residues" evidence="1">
    <location>
        <begin position="568"/>
        <end position="578"/>
    </location>
</feature>
<dbReference type="GO" id="GO:0003713">
    <property type="term" value="F:transcription coactivator activity"/>
    <property type="evidence" value="ECO:0007669"/>
    <property type="project" value="InterPro"/>
</dbReference>
<dbReference type="Proteomes" id="UP000011083">
    <property type="component" value="Unassembled WGS sequence"/>
</dbReference>
<dbReference type="PROSITE" id="PS50013">
    <property type="entry name" value="CHROMO_2"/>
    <property type="match status" value="1"/>
</dbReference>
<proteinExistence type="predicted"/>
<gene>
    <name evidence="3" type="ORF">ACA1_173370</name>
</gene>
<feature type="compositionally biased region" description="Basic and acidic residues" evidence="1">
    <location>
        <begin position="336"/>
        <end position="369"/>
    </location>
</feature>
<keyword evidence="4" id="KW-1185">Reference proteome</keyword>
<evidence type="ECO:0000259" key="2">
    <source>
        <dbReference type="PROSITE" id="PS50013"/>
    </source>
</evidence>
<dbReference type="STRING" id="1257118.L8HGN8"/>
<dbReference type="AlphaFoldDB" id="L8HGN8"/>
<dbReference type="Pfam" id="PF00385">
    <property type="entry name" value="Chromo"/>
    <property type="match status" value="1"/>
</dbReference>
<dbReference type="OrthoDB" id="433924at2759"/>
<dbReference type="EMBL" id="KB007811">
    <property type="protein sequence ID" value="ELR24709.1"/>
    <property type="molecule type" value="Genomic_DNA"/>
</dbReference>
<dbReference type="GO" id="GO:0031490">
    <property type="term" value="F:chromatin DNA binding"/>
    <property type="evidence" value="ECO:0007669"/>
    <property type="project" value="InterPro"/>
</dbReference>
<sequence length="726" mass="82526">MDEKLFAGRVYQLRKFKRKHGHLRLGRTSDLAKWLARMKRYQHVGLLARDKEAVLRAAGVAFDGDRQPSPKQTRRRQYSDTTTGDQEWEVEAILDKRMVAAAVDRTPPAPLYEVKWKGYDETTWEPLANLVGCAELLKEFESARRKAEKQTARAAERSRGAVVSQPSSPAAQAAAAAVAQAPEAAEARRLAVYSNFPEADCTVALRLSGGCRDLALLWLYTEPREREWLESSVFRCRADQARRELGLPLDRPTTNKAKPQNQRAKRKRDNDVDENDDRVPDDDVDDDDGVLSPTMTTAAAAMKKVKSEAVEGDEDVDKARERERGGGKRAQAAEEEQARREERARRNLAEREERKALRDRKKAEDWERRRAQVRQAREEQRQQQHYQQQQQQQQQQNQQLQRQQQLQHIQLQQLQQQQQQQQKQQLQRQQQLQHIQQQLQRQKQTRLQQQQQQQQHLQHPHPHQDLLQHYRRQLQIDQHQPRAYGRPQPVGQQPAAAAVPLPLPLPPPPAGSLDAQLWAVAERRRRRMEFEVESAAMAQWTATDEGLSLGAAEPPTSYPQRNHLPYDNQHQPQPQARGQSWAGDRFKVVVANTLADPVLAGAETGRSQATTMAKAAAAPARASDHHRAQPTKLNEGAQHNSVATGQWTTSRGDAAAAKLKATESKAACQWTTTTTIRGDEEEEEEQEKEEEELKAIMGCSSNNTDGGVADDGEMWEEDPLLAGYWC</sequence>
<feature type="region of interest" description="Disordered" evidence="1">
    <location>
        <begin position="605"/>
        <end position="643"/>
    </location>
</feature>
<feature type="region of interest" description="Disordered" evidence="1">
    <location>
        <begin position="548"/>
        <end position="579"/>
    </location>
</feature>